<keyword evidence="6" id="KW-1015">Disulfide bond</keyword>
<keyword evidence="9" id="KW-1185">Reference proteome</keyword>
<feature type="non-terminal residue" evidence="8">
    <location>
        <position position="156"/>
    </location>
</feature>
<dbReference type="InterPro" id="IPR000560">
    <property type="entry name" value="His_Pase_clade-2"/>
</dbReference>
<accession>A0AAV5THV6</accession>
<evidence type="ECO:0000256" key="5">
    <source>
        <dbReference type="ARBA" id="ARBA00022801"/>
    </source>
</evidence>
<reference evidence="8" key="1">
    <citation type="submission" date="2023-10" db="EMBL/GenBank/DDBJ databases">
        <title>Genome assembly of Pristionchus species.</title>
        <authorList>
            <person name="Yoshida K."/>
            <person name="Sommer R.J."/>
        </authorList>
    </citation>
    <scope>NUCLEOTIDE SEQUENCE</scope>
    <source>
        <strain evidence="8">RS0144</strain>
    </source>
</reference>
<evidence type="ECO:0000256" key="3">
    <source>
        <dbReference type="ARBA" id="ARBA00012646"/>
    </source>
</evidence>
<keyword evidence="4" id="KW-0732">Signal</keyword>
<evidence type="ECO:0000256" key="1">
    <source>
        <dbReference type="ARBA" id="ARBA00000032"/>
    </source>
</evidence>
<dbReference type="AlphaFoldDB" id="A0AAV5THV6"/>
<feature type="non-terminal residue" evidence="8">
    <location>
        <position position="1"/>
    </location>
</feature>
<evidence type="ECO:0000256" key="6">
    <source>
        <dbReference type="ARBA" id="ARBA00023157"/>
    </source>
</evidence>
<evidence type="ECO:0000256" key="2">
    <source>
        <dbReference type="ARBA" id="ARBA00005375"/>
    </source>
</evidence>
<keyword evidence="5" id="KW-0378">Hydrolase</keyword>
<sequence>NAFAQGKDFKKRYVKTGFISKRFLPSEIVVRSSAVNRCLMSAASFTNALFKTTPKDHSIVPPIYTKDAEEDGLLVPLLTCSDGWDDVVSRFNLSSSANILQSFLVPMMKTEWPAECATVNAALFDAIVSELPNKKIDMPANYKACAEGPAKEFMYK</sequence>
<evidence type="ECO:0000256" key="7">
    <source>
        <dbReference type="ARBA" id="ARBA00023180"/>
    </source>
</evidence>
<evidence type="ECO:0000256" key="4">
    <source>
        <dbReference type="ARBA" id="ARBA00022729"/>
    </source>
</evidence>
<dbReference type="InterPro" id="IPR050645">
    <property type="entry name" value="Histidine_acid_phosphatase"/>
</dbReference>
<dbReference type="InterPro" id="IPR029033">
    <property type="entry name" value="His_PPase_superfam"/>
</dbReference>
<organism evidence="8 9">
    <name type="scientific">Pristionchus entomophagus</name>
    <dbReference type="NCBI Taxonomy" id="358040"/>
    <lineage>
        <taxon>Eukaryota</taxon>
        <taxon>Metazoa</taxon>
        <taxon>Ecdysozoa</taxon>
        <taxon>Nematoda</taxon>
        <taxon>Chromadorea</taxon>
        <taxon>Rhabditida</taxon>
        <taxon>Rhabditina</taxon>
        <taxon>Diplogasteromorpha</taxon>
        <taxon>Diplogasteroidea</taxon>
        <taxon>Neodiplogasteridae</taxon>
        <taxon>Pristionchus</taxon>
    </lineage>
</organism>
<protein>
    <recommendedName>
        <fullName evidence="3">acid phosphatase</fullName>
        <ecNumber evidence="3">3.1.3.2</ecNumber>
    </recommendedName>
</protein>
<comment type="caution">
    <text evidence="8">The sequence shown here is derived from an EMBL/GenBank/DDBJ whole genome shotgun (WGS) entry which is preliminary data.</text>
</comment>
<gene>
    <name evidence="8" type="ORF">PENTCL1PPCAC_15958</name>
</gene>
<dbReference type="EC" id="3.1.3.2" evidence="3"/>
<proteinExistence type="inferred from homology"/>
<comment type="similarity">
    <text evidence="2">Belongs to the histidine acid phosphatase family.</text>
</comment>
<dbReference type="EMBL" id="BTSX01000004">
    <property type="protein sequence ID" value="GMS93783.1"/>
    <property type="molecule type" value="Genomic_DNA"/>
</dbReference>
<dbReference type="GO" id="GO:0003993">
    <property type="term" value="F:acid phosphatase activity"/>
    <property type="evidence" value="ECO:0007669"/>
    <property type="project" value="UniProtKB-EC"/>
</dbReference>
<keyword evidence="7" id="KW-0325">Glycoprotein</keyword>
<evidence type="ECO:0000313" key="8">
    <source>
        <dbReference type="EMBL" id="GMS93783.1"/>
    </source>
</evidence>
<dbReference type="PANTHER" id="PTHR11567">
    <property type="entry name" value="ACID PHOSPHATASE-RELATED"/>
    <property type="match status" value="1"/>
</dbReference>
<dbReference type="Pfam" id="PF00328">
    <property type="entry name" value="His_Phos_2"/>
    <property type="match status" value="1"/>
</dbReference>
<dbReference type="SUPFAM" id="SSF53254">
    <property type="entry name" value="Phosphoglycerate mutase-like"/>
    <property type="match status" value="1"/>
</dbReference>
<comment type="catalytic activity">
    <reaction evidence="1">
        <text>a phosphate monoester + H2O = an alcohol + phosphate</text>
        <dbReference type="Rhea" id="RHEA:15017"/>
        <dbReference type="ChEBI" id="CHEBI:15377"/>
        <dbReference type="ChEBI" id="CHEBI:30879"/>
        <dbReference type="ChEBI" id="CHEBI:43474"/>
        <dbReference type="ChEBI" id="CHEBI:67140"/>
        <dbReference type="EC" id="3.1.3.2"/>
    </reaction>
</comment>
<dbReference type="Gene3D" id="3.40.50.1240">
    <property type="entry name" value="Phosphoglycerate mutase-like"/>
    <property type="match status" value="1"/>
</dbReference>
<dbReference type="Proteomes" id="UP001432027">
    <property type="component" value="Unassembled WGS sequence"/>
</dbReference>
<evidence type="ECO:0000313" key="9">
    <source>
        <dbReference type="Proteomes" id="UP001432027"/>
    </source>
</evidence>
<dbReference type="PANTHER" id="PTHR11567:SF211">
    <property type="entry name" value="PROSTATIC ACID PHOSPHATASE"/>
    <property type="match status" value="1"/>
</dbReference>
<name>A0AAV5THV6_9BILA</name>